<dbReference type="InterPro" id="IPR006597">
    <property type="entry name" value="Sel1-like"/>
</dbReference>
<gene>
    <name evidence="2" type="ORF">N5D93_04185</name>
</gene>
<sequence>MTASPNTIDTHLARRAEIRQLLQSGQFDELDAILEPAALRWLDSKGESFGYRWLLDEIRDPQVSAADNLARLRAWRDARPASYHAHLAYGNQWETIAGNIRSSTTADYVDDEQWVGAMMARDHAVAAFLQAMALHERPAVAVQRTMRVCAYLGEPEWLAGLATAAPASPQTSLPLAPPASHDALQAHWPAEVWEQGLSLLAEHSGMGLAELPASLPPGLPARQAGDDDDPKTYWLRTALALRPNDVGALSAYLYFLYPRWGGSHAAMDAFINGPVCAGLTEAERDELRFHKEFDYLGYTAFHPEPDDDEQIDVFLQAFEQWLTLRLPAEQRAVALCHYANFETTRARHVDEDGEVHWDAALLQHAYDLLTQACATAPADVDLTDEAYPGTLFTLQACLWFKGMPDTQGLFRQILLRGARWGDDVEAVLLAAVGSQFGLFGLQVGELDTQALLERGFALDREAREFNLPQLGRNLWGDVSPDAALFLWQEGSARGRSDALMSLSELYAGKIDADYADIDKTAARDWLTRAAEAGHLVARNNLAYAAIDEGRDIPTGEYQTYRLWLENNWKVADRGSRMEAMAARNLSWLMLMHSGSDEDQRTALDRVLPWLWDQSDEGDRETAARSYAIAFLEGRGCEPNAYLAKVWIARACALSPDNEYLQRLNGEINDDSGWFGGWRLRRRMEQARTNVDARGRELTFGRGETDA</sequence>
<dbReference type="AlphaFoldDB" id="A0AA42IUK5"/>
<comment type="caution">
    <text evidence="2">The sequence shown here is derived from an EMBL/GenBank/DDBJ whole genome shotgun (WGS) entry which is preliminary data.</text>
</comment>
<name>A0AA42IUK5_9BURK</name>
<dbReference type="InterPro" id="IPR011990">
    <property type="entry name" value="TPR-like_helical_dom_sf"/>
</dbReference>
<protein>
    <submittedName>
        <fullName evidence="2">DUF4034 domain-containing protein</fullName>
    </submittedName>
</protein>
<dbReference type="SMART" id="SM00671">
    <property type="entry name" value="SEL1"/>
    <property type="match status" value="2"/>
</dbReference>
<dbReference type="EMBL" id="JAOCDZ010000002">
    <property type="protein sequence ID" value="MDH0734995.1"/>
    <property type="molecule type" value="Genomic_DNA"/>
</dbReference>
<reference evidence="2" key="1">
    <citation type="submission" date="2022-09" db="EMBL/GenBank/DDBJ databases">
        <title>Intensive care unit water sources are persistently colonized with multi-drug resistant bacteria and are the site of extensive horizontal gene transfer of antibiotic resistance genes.</title>
        <authorList>
            <person name="Diorio-Toth L."/>
        </authorList>
    </citation>
    <scope>NUCLEOTIDE SEQUENCE</scope>
    <source>
        <strain evidence="2">GD03843</strain>
    </source>
</reference>
<organism evidence="2 3">
    <name type="scientific">Achromobacter spanius</name>
    <dbReference type="NCBI Taxonomy" id="217203"/>
    <lineage>
        <taxon>Bacteria</taxon>
        <taxon>Pseudomonadati</taxon>
        <taxon>Pseudomonadota</taxon>
        <taxon>Betaproteobacteria</taxon>
        <taxon>Burkholderiales</taxon>
        <taxon>Alcaligenaceae</taxon>
        <taxon>Achromobacter</taxon>
    </lineage>
</organism>
<evidence type="ECO:0000313" key="3">
    <source>
        <dbReference type="Proteomes" id="UP001161094"/>
    </source>
</evidence>
<feature type="domain" description="DUF4034" evidence="1">
    <location>
        <begin position="14"/>
        <end position="289"/>
    </location>
</feature>
<dbReference type="Gene3D" id="1.25.40.10">
    <property type="entry name" value="Tetratricopeptide repeat domain"/>
    <property type="match status" value="1"/>
</dbReference>
<accession>A0AA42IUK5</accession>
<dbReference type="Proteomes" id="UP001161094">
    <property type="component" value="Unassembled WGS sequence"/>
</dbReference>
<dbReference type="Pfam" id="PF13226">
    <property type="entry name" value="DUF4034"/>
    <property type="match status" value="1"/>
</dbReference>
<evidence type="ECO:0000313" key="2">
    <source>
        <dbReference type="EMBL" id="MDH0734995.1"/>
    </source>
</evidence>
<dbReference type="InterPro" id="IPR025115">
    <property type="entry name" value="DUF4034"/>
</dbReference>
<proteinExistence type="predicted"/>
<dbReference type="RefSeq" id="WP_279994029.1">
    <property type="nucleotide sequence ID" value="NZ_JAOCDZ010000002.1"/>
</dbReference>
<dbReference type="SUPFAM" id="SSF81901">
    <property type="entry name" value="HCP-like"/>
    <property type="match status" value="1"/>
</dbReference>
<evidence type="ECO:0000259" key="1">
    <source>
        <dbReference type="Pfam" id="PF13226"/>
    </source>
</evidence>